<dbReference type="Proteomes" id="UP000034846">
    <property type="component" value="Unassembled WGS sequence"/>
</dbReference>
<dbReference type="AlphaFoldDB" id="A0A0G1XC58"/>
<gene>
    <name evidence="1" type="ORF">UY72_C0071G0006</name>
</gene>
<protein>
    <submittedName>
        <fullName evidence="1">Uncharacterized protein</fullName>
    </submittedName>
</protein>
<reference evidence="1 2" key="1">
    <citation type="journal article" date="2015" name="Nature">
        <title>rRNA introns, odd ribosomes, and small enigmatic genomes across a large radiation of phyla.</title>
        <authorList>
            <person name="Brown C.T."/>
            <person name="Hug L.A."/>
            <person name="Thomas B.C."/>
            <person name="Sharon I."/>
            <person name="Castelle C.J."/>
            <person name="Singh A."/>
            <person name="Wilkins M.J."/>
            <person name="Williams K.H."/>
            <person name="Banfield J.F."/>
        </authorList>
    </citation>
    <scope>NUCLEOTIDE SEQUENCE [LARGE SCALE GENOMIC DNA]</scope>
</reference>
<evidence type="ECO:0000313" key="1">
    <source>
        <dbReference type="EMBL" id="KKW28470.1"/>
    </source>
</evidence>
<proteinExistence type="predicted"/>
<name>A0A0G1XC58_9BACT</name>
<accession>A0A0G1XC58</accession>
<dbReference type="EMBL" id="LCRD01000071">
    <property type="protein sequence ID" value="KKW28470.1"/>
    <property type="molecule type" value="Genomic_DNA"/>
</dbReference>
<sequence>MQRAAAAQDAYQALAWRGVRDNGEGQTGDWEAPGWLTVMPVLNADGSWTEYFGSQFDPGQYRVAAASPTATAESSNGWVDHSRGAETLEELEFVFTFLECDVWKSNLVFAFTDAGEVYRPDAYGLGSFLSGDDCPDSDAQASYSEDELERIDFLLDMQDEIDEMARERRLELGVE</sequence>
<comment type="caution">
    <text evidence="1">The sequence shown here is derived from an EMBL/GenBank/DDBJ whole genome shotgun (WGS) entry which is preliminary data.</text>
</comment>
<organism evidence="1 2">
    <name type="scientific">Candidatus Uhrbacteria bacterium GW2011_GWD2_52_7</name>
    <dbReference type="NCBI Taxonomy" id="1618989"/>
    <lineage>
        <taxon>Bacteria</taxon>
        <taxon>Candidatus Uhriibacteriota</taxon>
    </lineage>
</organism>
<evidence type="ECO:0000313" key="2">
    <source>
        <dbReference type="Proteomes" id="UP000034846"/>
    </source>
</evidence>